<dbReference type="InterPro" id="IPR014710">
    <property type="entry name" value="RmlC-like_jellyroll"/>
</dbReference>
<dbReference type="RefSeq" id="WP_108604775.1">
    <property type="nucleotide sequence ID" value="NZ_CP026604.1"/>
</dbReference>
<dbReference type="InterPro" id="IPR000595">
    <property type="entry name" value="cNMP-bd_dom"/>
</dbReference>
<feature type="domain" description="Cyclic nucleotide-binding" evidence="1">
    <location>
        <begin position="1"/>
        <end position="105"/>
    </location>
</feature>
<dbReference type="AlphaFoldDB" id="A0A2S0VX13"/>
<dbReference type="PANTHER" id="PTHR24567:SF74">
    <property type="entry name" value="HTH-TYPE TRANSCRIPTIONAL REGULATOR ARCR"/>
    <property type="match status" value="1"/>
</dbReference>
<dbReference type="SUPFAM" id="SSF51206">
    <property type="entry name" value="cAMP-binding domain-like"/>
    <property type="match status" value="1"/>
</dbReference>
<evidence type="ECO:0000313" key="2">
    <source>
        <dbReference type="EMBL" id="AWB68723.1"/>
    </source>
</evidence>
<dbReference type="GO" id="GO:0003700">
    <property type="term" value="F:DNA-binding transcription factor activity"/>
    <property type="evidence" value="ECO:0007669"/>
    <property type="project" value="TreeGrafter"/>
</dbReference>
<sequence>MENTVELRKGQTLFTEGEKGRQMYVISHGQIRLTKGNADNTVEIATLGEGEFVGEMALLTSDVRTCTAVADSDVSLLAYDEEKFKALIKSNSGIALRLIEGLAQRLKDTTERLVALQK</sequence>
<dbReference type="Gene3D" id="2.60.120.10">
    <property type="entry name" value="Jelly Rolls"/>
    <property type="match status" value="1"/>
</dbReference>
<dbReference type="CDD" id="cd00038">
    <property type="entry name" value="CAP_ED"/>
    <property type="match status" value="1"/>
</dbReference>
<dbReference type="GO" id="GO:0005829">
    <property type="term" value="C:cytosol"/>
    <property type="evidence" value="ECO:0007669"/>
    <property type="project" value="TreeGrafter"/>
</dbReference>
<protein>
    <recommendedName>
        <fullName evidence="1">Cyclic nucleotide-binding domain-containing protein</fullName>
    </recommendedName>
</protein>
<organism evidence="2 3">
    <name type="scientific">Saccharobesus litoralis</name>
    <dbReference type="NCBI Taxonomy" id="2172099"/>
    <lineage>
        <taxon>Bacteria</taxon>
        <taxon>Pseudomonadati</taxon>
        <taxon>Pseudomonadota</taxon>
        <taxon>Gammaproteobacteria</taxon>
        <taxon>Alteromonadales</taxon>
        <taxon>Alteromonadaceae</taxon>
        <taxon>Saccharobesus</taxon>
    </lineage>
</organism>
<proteinExistence type="predicted"/>
<evidence type="ECO:0000313" key="3">
    <source>
        <dbReference type="Proteomes" id="UP000244441"/>
    </source>
</evidence>
<evidence type="ECO:0000259" key="1">
    <source>
        <dbReference type="PROSITE" id="PS50042"/>
    </source>
</evidence>
<dbReference type="KEGG" id="cate:C2869_21015"/>
<dbReference type="Proteomes" id="UP000244441">
    <property type="component" value="Chromosome"/>
</dbReference>
<dbReference type="PROSITE" id="PS50042">
    <property type="entry name" value="CNMP_BINDING_3"/>
    <property type="match status" value="1"/>
</dbReference>
<dbReference type="OrthoDB" id="61906at2"/>
<dbReference type="Pfam" id="PF00027">
    <property type="entry name" value="cNMP_binding"/>
    <property type="match status" value="1"/>
</dbReference>
<gene>
    <name evidence="2" type="ORF">C2869_21015</name>
</gene>
<name>A0A2S0VX13_9ALTE</name>
<reference evidence="2 3" key="1">
    <citation type="submission" date="2018-01" db="EMBL/GenBank/DDBJ databases">
        <title>Genome sequence of a Cantenovulum-like bacteria.</title>
        <authorList>
            <person name="Tan W.R."/>
            <person name="Lau N.-S."/>
            <person name="Go F."/>
            <person name="Amirul A.-A.A."/>
        </authorList>
    </citation>
    <scope>NUCLEOTIDE SEQUENCE [LARGE SCALE GENOMIC DNA]</scope>
    <source>
        <strain evidence="2 3">CCB-QB4</strain>
    </source>
</reference>
<dbReference type="SMART" id="SM00100">
    <property type="entry name" value="cNMP"/>
    <property type="match status" value="1"/>
</dbReference>
<dbReference type="EMBL" id="CP026604">
    <property type="protein sequence ID" value="AWB68723.1"/>
    <property type="molecule type" value="Genomic_DNA"/>
</dbReference>
<dbReference type="PANTHER" id="PTHR24567">
    <property type="entry name" value="CRP FAMILY TRANSCRIPTIONAL REGULATORY PROTEIN"/>
    <property type="match status" value="1"/>
</dbReference>
<dbReference type="InterPro" id="IPR050397">
    <property type="entry name" value="Env_Response_Regulators"/>
</dbReference>
<keyword evidence="3" id="KW-1185">Reference proteome</keyword>
<accession>A0A2S0VX13</accession>
<dbReference type="InterPro" id="IPR018490">
    <property type="entry name" value="cNMP-bd_dom_sf"/>
</dbReference>